<protein>
    <submittedName>
        <fullName evidence="1">Uncharacterized protein</fullName>
    </submittedName>
</protein>
<dbReference type="HOGENOM" id="CLU_001324_7_1_1"/>
<dbReference type="Proteomes" id="UP000054217">
    <property type="component" value="Unassembled WGS sequence"/>
</dbReference>
<dbReference type="AlphaFoldDB" id="A0A0C3K616"/>
<evidence type="ECO:0000313" key="1">
    <source>
        <dbReference type="EMBL" id="KIO05032.1"/>
    </source>
</evidence>
<keyword evidence="2" id="KW-1185">Reference proteome</keyword>
<sequence>DFHQFPPFAVAAKPKGSRGRLRQERGGLADEVHVAIGMEVMVTFDVSTGLDMANGARGHIEEIVLDAREEVGKLGMQRVHLEYPPCYILVHMNRTKAEALDGLPIGVLPIAPLTRSFTI</sequence>
<name>A0A0C3K616_PISTI</name>
<organism evidence="1 2">
    <name type="scientific">Pisolithus tinctorius Marx 270</name>
    <dbReference type="NCBI Taxonomy" id="870435"/>
    <lineage>
        <taxon>Eukaryota</taxon>
        <taxon>Fungi</taxon>
        <taxon>Dikarya</taxon>
        <taxon>Basidiomycota</taxon>
        <taxon>Agaricomycotina</taxon>
        <taxon>Agaricomycetes</taxon>
        <taxon>Agaricomycetidae</taxon>
        <taxon>Boletales</taxon>
        <taxon>Sclerodermatineae</taxon>
        <taxon>Pisolithaceae</taxon>
        <taxon>Pisolithus</taxon>
    </lineage>
</organism>
<evidence type="ECO:0000313" key="2">
    <source>
        <dbReference type="Proteomes" id="UP000054217"/>
    </source>
</evidence>
<dbReference type="STRING" id="870435.A0A0C3K616"/>
<dbReference type="EMBL" id="KN831968">
    <property type="protein sequence ID" value="KIO05032.1"/>
    <property type="molecule type" value="Genomic_DNA"/>
</dbReference>
<dbReference type="OrthoDB" id="2986975at2759"/>
<dbReference type="InParanoid" id="A0A0C3K616"/>
<feature type="non-terminal residue" evidence="1">
    <location>
        <position position="119"/>
    </location>
</feature>
<reference evidence="2" key="2">
    <citation type="submission" date="2015-01" db="EMBL/GenBank/DDBJ databases">
        <title>Evolutionary Origins and Diversification of the Mycorrhizal Mutualists.</title>
        <authorList>
            <consortium name="DOE Joint Genome Institute"/>
            <consortium name="Mycorrhizal Genomics Consortium"/>
            <person name="Kohler A."/>
            <person name="Kuo A."/>
            <person name="Nagy L.G."/>
            <person name="Floudas D."/>
            <person name="Copeland A."/>
            <person name="Barry K.W."/>
            <person name="Cichocki N."/>
            <person name="Veneault-Fourrey C."/>
            <person name="LaButti K."/>
            <person name="Lindquist E.A."/>
            <person name="Lipzen A."/>
            <person name="Lundell T."/>
            <person name="Morin E."/>
            <person name="Murat C."/>
            <person name="Riley R."/>
            <person name="Ohm R."/>
            <person name="Sun H."/>
            <person name="Tunlid A."/>
            <person name="Henrissat B."/>
            <person name="Grigoriev I.V."/>
            <person name="Hibbett D.S."/>
            <person name="Martin F."/>
        </authorList>
    </citation>
    <scope>NUCLEOTIDE SEQUENCE [LARGE SCALE GENOMIC DNA]</scope>
    <source>
        <strain evidence="2">Marx 270</strain>
    </source>
</reference>
<reference evidence="1 2" key="1">
    <citation type="submission" date="2014-04" db="EMBL/GenBank/DDBJ databases">
        <authorList>
            <consortium name="DOE Joint Genome Institute"/>
            <person name="Kuo A."/>
            <person name="Kohler A."/>
            <person name="Costa M.D."/>
            <person name="Nagy L.G."/>
            <person name="Floudas D."/>
            <person name="Copeland A."/>
            <person name="Barry K.W."/>
            <person name="Cichocki N."/>
            <person name="Veneault-Fourrey C."/>
            <person name="LaButti K."/>
            <person name="Lindquist E.A."/>
            <person name="Lipzen A."/>
            <person name="Lundell T."/>
            <person name="Morin E."/>
            <person name="Murat C."/>
            <person name="Sun H."/>
            <person name="Tunlid A."/>
            <person name="Henrissat B."/>
            <person name="Grigoriev I.V."/>
            <person name="Hibbett D.S."/>
            <person name="Martin F."/>
            <person name="Nordberg H.P."/>
            <person name="Cantor M.N."/>
            <person name="Hua S.X."/>
        </authorList>
    </citation>
    <scope>NUCLEOTIDE SEQUENCE [LARGE SCALE GENOMIC DNA]</scope>
    <source>
        <strain evidence="1 2">Marx 270</strain>
    </source>
</reference>
<gene>
    <name evidence="1" type="ORF">M404DRAFT_100727</name>
</gene>
<proteinExistence type="predicted"/>
<feature type="non-terminal residue" evidence="1">
    <location>
        <position position="1"/>
    </location>
</feature>
<accession>A0A0C3K616</accession>